<evidence type="ECO:0000313" key="3">
    <source>
        <dbReference type="Proteomes" id="UP001565368"/>
    </source>
</evidence>
<comment type="caution">
    <text evidence="2">The sequence shown here is derived from an EMBL/GenBank/DDBJ whole genome shotgun (WGS) entry which is preliminary data.</text>
</comment>
<feature type="compositionally biased region" description="Low complexity" evidence="1">
    <location>
        <begin position="382"/>
        <end position="393"/>
    </location>
</feature>
<accession>A0ABR3QH37</accession>
<proteinExistence type="predicted"/>
<keyword evidence="3" id="KW-1185">Reference proteome</keyword>
<evidence type="ECO:0008006" key="4">
    <source>
        <dbReference type="Google" id="ProtNLM"/>
    </source>
</evidence>
<reference evidence="2 3" key="1">
    <citation type="submission" date="2023-08" db="EMBL/GenBank/DDBJ databases">
        <title>Annotated Genome Sequence of Vanrija albida AlHP1.</title>
        <authorList>
            <person name="Herzog R."/>
        </authorList>
    </citation>
    <scope>NUCLEOTIDE SEQUENCE [LARGE SCALE GENOMIC DNA]</scope>
    <source>
        <strain evidence="2 3">AlHP1</strain>
    </source>
</reference>
<dbReference type="Proteomes" id="UP001565368">
    <property type="component" value="Unassembled WGS sequence"/>
</dbReference>
<feature type="region of interest" description="Disordered" evidence="1">
    <location>
        <begin position="1"/>
        <end position="77"/>
    </location>
</feature>
<gene>
    <name evidence="2" type="ORF">Q8F55_001465</name>
</gene>
<name>A0ABR3QH37_9TREE</name>
<feature type="region of interest" description="Disordered" evidence="1">
    <location>
        <begin position="369"/>
        <end position="393"/>
    </location>
</feature>
<protein>
    <recommendedName>
        <fullName evidence="4">DUF317 domain-containing protein</fullName>
    </recommendedName>
</protein>
<sequence>MSATGHSFPFYDPHNPEPWHSPHSGPPYPAPHAEIRPAPSPSTPDGTMWAASDDESWSEGSAHPPPGAPQCEPGPDSVRLYPTFSSSLAAYMAAPDARRYLKEAVRAGARTFRGLGDGTWVAGRYALEADRYELILRDEPHFLPGEEQPPAFHEAFRHATGWQHVQVPRFSYTSSEYALPGDARWVLITPATNQVFSLGSFMAKMTDALVDSLDAWADDARVHALPTELVTHTASGAVRAHHLAEEGAGETCWPGEGDTTLEETQCAAVHMVLTVASVVLNVAAPFGILTNGWRHIAISGLAPYRAVSISRSWGREEGGMRLPMMASYTPDTLFDTLAKILCERAFPAPEVAPPAPLVSSAPVRRPAVASKMPRSYAPTPPNSASTTTPTEYQ</sequence>
<dbReference type="RefSeq" id="XP_069213630.1">
    <property type="nucleotide sequence ID" value="XM_069350086.1"/>
</dbReference>
<organism evidence="2 3">
    <name type="scientific">Vanrija albida</name>
    <dbReference type="NCBI Taxonomy" id="181172"/>
    <lineage>
        <taxon>Eukaryota</taxon>
        <taxon>Fungi</taxon>
        <taxon>Dikarya</taxon>
        <taxon>Basidiomycota</taxon>
        <taxon>Agaricomycotina</taxon>
        <taxon>Tremellomycetes</taxon>
        <taxon>Trichosporonales</taxon>
        <taxon>Trichosporonaceae</taxon>
        <taxon>Vanrija</taxon>
    </lineage>
</organism>
<dbReference type="GeneID" id="95982508"/>
<dbReference type="EMBL" id="JBBXJM010000001">
    <property type="protein sequence ID" value="KAL1413686.1"/>
    <property type="molecule type" value="Genomic_DNA"/>
</dbReference>
<evidence type="ECO:0000256" key="1">
    <source>
        <dbReference type="SAM" id="MobiDB-lite"/>
    </source>
</evidence>
<evidence type="ECO:0000313" key="2">
    <source>
        <dbReference type="EMBL" id="KAL1413686.1"/>
    </source>
</evidence>